<dbReference type="RefSeq" id="WP_094449702.1">
    <property type="nucleotide sequence ID" value="NZ_NMVI01000007.1"/>
</dbReference>
<sequence length="75" mass="8533">MMWPWVFAGIAVLGLIVLVCYALWLWRRASDLFFELKVLGKRTDEMATLLGEIDVARLTLVTADESDMARTADRT</sequence>
<organism evidence="2 3">
    <name type="scientific">Parenemella sanctibonifatiensis</name>
    <dbReference type="NCBI Taxonomy" id="2016505"/>
    <lineage>
        <taxon>Bacteria</taxon>
        <taxon>Bacillati</taxon>
        <taxon>Actinomycetota</taxon>
        <taxon>Actinomycetes</taxon>
        <taxon>Propionibacteriales</taxon>
        <taxon>Propionibacteriaceae</taxon>
        <taxon>Parenemella</taxon>
    </lineage>
</organism>
<evidence type="ECO:0000313" key="2">
    <source>
        <dbReference type="EMBL" id="OYN90021.1"/>
    </source>
</evidence>
<proteinExistence type="predicted"/>
<accession>A0A255EGD1</accession>
<feature type="transmembrane region" description="Helical" evidence="1">
    <location>
        <begin position="6"/>
        <end position="26"/>
    </location>
</feature>
<gene>
    <name evidence="2" type="ORF">CGZ92_01960</name>
</gene>
<keyword evidence="1" id="KW-1133">Transmembrane helix</keyword>
<protein>
    <submittedName>
        <fullName evidence="2">Uncharacterized protein</fullName>
    </submittedName>
</protein>
<dbReference type="AlphaFoldDB" id="A0A255EGD1"/>
<evidence type="ECO:0000256" key="1">
    <source>
        <dbReference type="SAM" id="Phobius"/>
    </source>
</evidence>
<keyword evidence="1" id="KW-0812">Transmembrane</keyword>
<comment type="caution">
    <text evidence="2">The sequence shown here is derived from an EMBL/GenBank/DDBJ whole genome shotgun (WGS) entry which is preliminary data.</text>
</comment>
<reference evidence="2 3" key="1">
    <citation type="submission" date="2017-07" db="EMBL/GenBank/DDBJ databases">
        <title>Draft whole genome sequences of clinical Proprionibacteriaceae strains.</title>
        <authorList>
            <person name="Bernier A.-M."/>
            <person name="Bernard K."/>
            <person name="Domingo M.-C."/>
        </authorList>
    </citation>
    <scope>NUCLEOTIDE SEQUENCE [LARGE SCALE GENOMIC DNA]</scope>
    <source>
        <strain evidence="2 3">NML 160184</strain>
    </source>
</reference>
<name>A0A255EGD1_9ACTN</name>
<evidence type="ECO:0000313" key="3">
    <source>
        <dbReference type="Proteomes" id="UP000216533"/>
    </source>
</evidence>
<dbReference type="EMBL" id="NMVI01000007">
    <property type="protein sequence ID" value="OYN90021.1"/>
    <property type="molecule type" value="Genomic_DNA"/>
</dbReference>
<dbReference type="Proteomes" id="UP000216533">
    <property type="component" value="Unassembled WGS sequence"/>
</dbReference>
<keyword evidence="1" id="KW-0472">Membrane</keyword>